<dbReference type="CDD" id="cd03784">
    <property type="entry name" value="GT1_Gtf-like"/>
    <property type="match status" value="2"/>
</dbReference>
<dbReference type="Gene3D" id="3.40.50.2000">
    <property type="entry name" value="Glycogen Phosphorylase B"/>
    <property type="match status" value="2"/>
</dbReference>
<protein>
    <recommendedName>
        <fullName evidence="7">UDP-glycosyltransferases domain-containing protein</fullName>
    </recommendedName>
</protein>
<dbReference type="SUPFAM" id="SSF53756">
    <property type="entry name" value="UDP-Glycosyltransferase/glycogen phosphorylase"/>
    <property type="match status" value="2"/>
</dbReference>
<keyword evidence="6" id="KW-1185">Reference proteome</keyword>
<evidence type="ECO:0000313" key="5">
    <source>
        <dbReference type="EMBL" id="KAK4876068.1"/>
    </source>
</evidence>
<evidence type="ECO:0000256" key="4">
    <source>
        <dbReference type="SAM" id="Phobius"/>
    </source>
</evidence>
<keyword evidence="3" id="KW-0808">Transferase</keyword>
<comment type="caution">
    <text evidence="5">The sequence shown here is derived from an EMBL/GenBank/DDBJ whole genome shotgun (WGS) entry which is preliminary data.</text>
</comment>
<comment type="similarity">
    <text evidence="1">Belongs to the UDP-glycosyltransferase family.</text>
</comment>
<organism evidence="5 6">
    <name type="scientific">Aquatica leii</name>
    <dbReference type="NCBI Taxonomy" id="1421715"/>
    <lineage>
        <taxon>Eukaryota</taxon>
        <taxon>Metazoa</taxon>
        <taxon>Ecdysozoa</taxon>
        <taxon>Arthropoda</taxon>
        <taxon>Hexapoda</taxon>
        <taxon>Insecta</taxon>
        <taxon>Pterygota</taxon>
        <taxon>Neoptera</taxon>
        <taxon>Endopterygota</taxon>
        <taxon>Coleoptera</taxon>
        <taxon>Polyphaga</taxon>
        <taxon>Elateriformia</taxon>
        <taxon>Elateroidea</taxon>
        <taxon>Lampyridae</taxon>
        <taxon>Luciolinae</taxon>
        <taxon>Aquatica</taxon>
    </lineage>
</organism>
<keyword evidence="4" id="KW-0812">Transmembrane</keyword>
<dbReference type="Pfam" id="PF00201">
    <property type="entry name" value="UDPGT"/>
    <property type="match status" value="2"/>
</dbReference>
<name>A0AAN7P5I3_9COLE</name>
<accession>A0AAN7P5I3</accession>
<gene>
    <name evidence="5" type="ORF">RN001_012490</name>
</gene>
<dbReference type="InterPro" id="IPR050271">
    <property type="entry name" value="UDP-glycosyltransferase"/>
</dbReference>
<sequence length="958" mass="110041">MHMPMYSHYKVHHTLYKELIGRGHNVTLITPFKETTPNQNFTSILINYNADMIDEYKNKFSDSLKRNVLVKNTILEEFLLYLTEQFLNNTEVQSLLQSDEKFDVIIMQQNENEAMKGFCRHFNVPCISIIPFASSRWSNPYMSNPGPPSFVPELLSNFHSDMNFYERLCNSILYFVLNAHTHIYAYPKQNALLKKYFPNAPSLYDIMYNTSLMLINSHYSIHTAVPYNPNMIEVGGMHIATPKPLSKDLQNILDNASNGAIYFSLGTNVKLSFLPNDVQAGILSTFSKLKQTVLCKWDEELTNISSNIKMKKWFPQNDILAHSNIKLFISHGGQLSTTEAVYHGVPVLGIPIFLDQHINIANSVNSGYALSVFLEDFTPEKFENAVNELINNSKYYDNVKKRSQIYHDQTMKPLDRAVFWIEHVIRHGGAAHLKTAAANLTWYQYFLLDVIAALIITAILIIYKSANILGLMYASTYSHYKVHHTLYKELSRRGHNVTLITGFKETNPIKNIRTILLEFDEPEIDAFKKMLSDSIKQNVFAQNRVHEDLSLIHMERLFNHPEVLDLVKSNEKFDVVIMLENQNHAMKGFCHHFGAPCISVTPFAASRWSNPYMSNSGPPSFVPELFSHFHSNMNFYERFYNSLLYFVLRLHSHIYAYSKQEALFKKMFPNGTSLYDVMYNTSLMLINSHYSIHSAVPYNPNMIEVGGLHVEPPKALPKDLQLLLDNAKQGAIFFCLGTNIKPEFFPNKVKTAILNTFAKLNQTVLCKWDEKITNISSNIKMKKWFPQSDVLAHPNVKLFISHGGQLSTTEAVYHGVPVLGIPMFLDQYINIASIVNSGYALTVSLEDFTQEKFETAVNEMLKNSKYRNNVKKRSQVYHDQPMKPLERAMFWIEHVIRHGGAPHLRTAAANLTWYQYFLLDVIGLFILIVICAVLSIAILFKMLWTKCLSHQDFVKKNK</sequence>
<keyword evidence="4" id="KW-1133">Transmembrane helix</keyword>
<evidence type="ECO:0000313" key="6">
    <source>
        <dbReference type="Proteomes" id="UP001353858"/>
    </source>
</evidence>
<evidence type="ECO:0008006" key="7">
    <source>
        <dbReference type="Google" id="ProtNLM"/>
    </source>
</evidence>
<reference evidence="6" key="1">
    <citation type="submission" date="2023-01" db="EMBL/GenBank/DDBJ databases">
        <title>Key to firefly adult light organ development and bioluminescence: homeobox transcription factors regulate luciferase expression and transportation to peroxisome.</title>
        <authorList>
            <person name="Fu X."/>
        </authorList>
    </citation>
    <scope>NUCLEOTIDE SEQUENCE [LARGE SCALE GENOMIC DNA]</scope>
</reference>
<dbReference type="PANTHER" id="PTHR48043:SF159">
    <property type="entry name" value="EG:EG0003.4 PROTEIN-RELATED"/>
    <property type="match status" value="1"/>
</dbReference>
<keyword evidence="4" id="KW-0472">Membrane</keyword>
<evidence type="ECO:0000256" key="3">
    <source>
        <dbReference type="ARBA" id="ARBA00022679"/>
    </source>
</evidence>
<dbReference type="PANTHER" id="PTHR48043">
    <property type="entry name" value="EG:EG0003.4 PROTEIN-RELATED"/>
    <property type="match status" value="1"/>
</dbReference>
<dbReference type="PROSITE" id="PS00375">
    <property type="entry name" value="UDPGT"/>
    <property type="match status" value="2"/>
</dbReference>
<dbReference type="Proteomes" id="UP001353858">
    <property type="component" value="Unassembled WGS sequence"/>
</dbReference>
<dbReference type="AlphaFoldDB" id="A0AAN7P5I3"/>
<proteinExistence type="inferred from homology"/>
<dbReference type="InterPro" id="IPR035595">
    <property type="entry name" value="UDP_glycos_trans_CS"/>
</dbReference>
<dbReference type="FunFam" id="3.40.50.2000:FF:000050">
    <property type="entry name" value="UDP-glucuronosyltransferase"/>
    <property type="match status" value="2"/>
</dbReference>
<dbReference type="GO" id="GO:0008194">
    <property type="term" value="F:UDP-glycosyltransferase activity"/>
    <property type="evidence" value="ECO:0007669"/>
    <property type="project" value="InterPro"/>
</dbReference>
<keyword evidence="2" id="KW-0328">Glycosyltransferase</keyword>
<dbReference type="InterPro" id="IPR002213">
    <property type="entry name" value="UDP_glucos_trans"/>
</dbReference>
<feature type="transmembrane region" description="Helical" evidence="4">
    <location>
        <begin position="442"/>
        <end position="463"/>
    </location>
</feature>
<feature type="transmembrane region" description="Helical" evidence="4">
    <location>
        <begin position="913"/>
        <end position="940"/>
    </location>
</feature>
<evidence type="ECO:0000256" key="1">
    <source>
        <dbReference type="ARBA" id="ARBA00009995"/>
    </source>
</evidence>
<evidence type="ECO:0000256" key="2">
    <source>
        <dbReference type="ARBA" id="ARBA00022676"/>
    </source>
</evidence>
<dbReference type="EMBL" id="JARPUR010000005">
    <property type="protein sequence ID" value="KAK4876068.1"/>
    <property type="molecule type" value="Genomic_DNA"/>
</dbReference>